<dbReference type="InterPro" id="IPR041588">
    <property type="entry name" value="Integrase_H2C2"/>
</dbReference>
<dbReference type="FunFam" id="1.10.340.70:FF:000001">
    <property type="entry name" value="Retrovirus-related Pol polyprotein from transposon gypsy-like Protein"/>
    <property type="match status" value="1"/>
</dbReference>
<dbReference type="OrthoDB" id="6159079at2759"/>
<dbReference type="AlphaFoldDB" id="A0A6J8ATE3"/>
<proteinExistence type="predicted"/>
<dbReference type="InterPro" id="IPR043502">
    <property type="entry name" value="DNA/RNA_pol_sf"/>
</dbReference>
<evidence type="ECO:0000313" key="2">
    <source>
        <dbReference type="EMBL" id="CAC5373349.1"/>
    </source>
</evidence>
<evidence type="ECO:0000259" key="1">
    <source>
        <dbReference type="Pfam" id="PF17921"/>
    </source>
</evidence>
<feature type="domain" description="Integrase zinc-binding" evidence="1">
    <location>
        <begin position="145"/>
        <end position="197"/>
    </location>
</feature>
<keyword evidence="3" id="KW-1185">Reference proteome</keyword>
<dbReference type="SUPFAM" id="SSF56672">
    <property type="entry name" value="DNA/RNA polymerases"/>
    <property type="match status" value="1"/>
</dbReference>
<reference evidence="2 3" key="1">
    <citation type="submission" date="2020-06" db="EMBL/GenBank/DDBJ databases">
        <authorList>
            <person name="Li R."/>
            <person name="Bekaert M."/>
        </authorList>
    </citation>
    <scope>NUCLEOTIDE SEQUENCE [LARGE SCALE GENOMIC DNA]</scope>
    <source>
        <strain evidence="3">wild</strain>
    </source>
</reference>
<dbReference type="PANTHER" id="PTHR37984:SF5">
    <property type="entry name" value="PROTEIN NYNRIN-LIKE"/>
    <property type="match status" value="1"/>
</dbReference>
<protein>
    <recommendedName>
        <fullName evidence="1">Integrase zinc-binding domain-containing protein</fullName>
    </recommendedName>
</protein>
<dbReference type="InterPro" id="IPR050951">
    <property type="entry name" value="Retrovirus_Pol_polyprotein"/>
</dbReference>
<dbReference type="EMBL" id="CACVKT020001887">
    <property type="protein sequence ID" value="CAC5373349.1"/>
    <property type="molecule type" value="Genomic_DNA"/>
</dbReference>
<accession>A0A6J8ATE3</accession>
<evidence type="ECO:0000313" key="3">
    <source>
        <dbReference type="Proteomes" id="UP000507470"/>
    </source>
</evidence>
<dbReference type="Gene3D" id="3.10.10.10">
    <property type="entry name" value="HIV Type 1 Reverse Transcriptase, subunit A, domain 1"/>
    <property type="match status" value="1"/>
</dbReference>
<name>A0A6J8ATE3_MYTCO</name>
<organism evidence="2 3">
    <name type="scientific">Mytilus coruscus</name>
    <name type="common">Sea mussel</name>
    <dbReference type="NCBI Taxonomy" id="42192"/>
    <lineage>
        <taxon>Eukaryota</taxon>
        <taxon>Metazoa</taxon>
        <taxon>Spiralia</taxon>
        <taxon>Lophotrochozoa</taxon>
        <taxon>Mollusca</taxon>
        <taxon>Bivalvia</taxon>
        <taxon>Autobranchia</taxon>
        <taxon>Pteriomorphia</taxon>
        <taxon>Mytilida</taxon>
        <taxon>Mytiloidea</taxon>
        <taxon>Mytilidae</taxon>
        <taxon>Mytilinae</taxon>
        <taxon>Mytilus</taxon>
    </lineage>
</organism>
<dbReference type="PANTHER" id="PTHR37984">
    <property type="entry name" value="PROTEIN CBG26694"/>
    <property type="match status" value="1"/>
</dbReference>
<gene>
    <name evidence="2" type="ORF">MCOR_11155</name>
</gene>
<dbReference type="Pfam" id="PF17921">
    <property type="entry name" value="Integrase_H2C2"/>
    <property type="match status" value="1"/>
</dbReference>
<sequence length="507" mass="59552">MCNIEDTGNAQPIKQMPRRLPLGKPEIERQEVQKMLKRGIIEPSQSCWSSPIVLLTRKSDNSEEEAHKVIIISRSQSCKRNDQVIITDCIFDGWDTTEIRQLQLEDSLIGYILEAKDENSNRPRWNEISHHSSLLILPASKHNEELVLRYLHDTPRGGHLGVEKTLDKVWQAFYWPNMKESVQKYCTECDFCTSRKHPKENPTPMGTYIVGEPMEKIAIDILGPLPLTDKHNKYLLVVHDFSTKEVTLPLQAVIPTPCRETDLQDVDEFVETFRKRFQIAHEKARKSLKKSNTYQKRHLRAMKRSLHDGQAVWVYEPTRKVGICHKLTSKWKGPYIVTKKIDYVNNIVKKYPKKPDKVFHIDRLIEYKGNKNSFNSFLTKLMKFLESLLLIVDLVLMTEKYKIEQCWLCTERSTSRRELKNHLSTSFHDVLRVACQFCYEEETTCRRIVDLKKYAERNHPDRLKKLSQYFFSENNGFWLANKPDDYRKIINPSRRESTEAKEARLEI</sequence>
<dbReference type="Gene3D" id="1.10.340.70">
    <property type="match status" value="1"/>
</dbReference>
<dbReference type="Proteomes" id="UP000507470">
    <property type="component" value="Unassembled WGS sequence"/>
</dbReference>